<feature type="compositionally biased region" description="Acidic residues" evidence="5">
    <location>
        <begin position="127"/>
        <end position="136"/>
    </location>
</feature>
<feature type="compositionally biased region" description="Low complexity" evidence="5">
    <location>
        <begin position="546"/>
        <end position="558"/>
    </location>
</feature>
<dbReference type="PANTHER" id="PTHR10783:SF46">
    <property type="entry name" value="PROTEIN ERD1 HOMOLOG 2"/>
    <property type="match status" value="1"/>
</dbReference>
<feature type="region of interest" description="Disordered" evidence="5">
    <location>
        <begin position="486"/>
        <end position="558"/>
    </location>
</feature>
<dbReference type="AlphaFoldDB" id="A0A1B9GNK5"/>
<feature type="transmembrane region" description="Helical" evidence="6">
    <location>
        <begin position="38"/>
        <end position="61"/>
    </location>
</feature>
<evidence type="ECO:0000259" key="7">
    <source>
        <dbReference type="PROSITE" id="PS51380"/>
    </source>
</evidence>
<evidence type="ECO:0000256" key="2">
    <source>
        <dbReference type="ARBA" id="ARBA00022692"/>
    </source>
</evidence>
<protein>
    <recommendedName>
        <fullName evidence="7">EXS domain-containing protein</fullName>
    </recommendedName>
</protein>
<organism evidence="8 9">
    <name type="scientific">Kwoniella heveanensis BCC8398</name>
    <dbReference type="NCBI Taxonomy" id="1296120"/>
    <lineage>
        <taxon>Eukaryota</taxon>
        <taxon>Fungi</taxon>
        <taxon>Dikarya</taxon>
        <taxon>Basidiomycota</taxon>
        <taxon>Agaricomycotina</taxon>
        <taxon>Tremellomycetes</taxon>
        <taxon>Tremellales</taxon>
        <taxon>Cryptococcaceae</taxon>
        <taxon>Kwoniella</taxon>
    </lineage>
</organism>
<keyword evidence="4 6" id="KW-0472">Membrane</keyword>
<feature type="transmembrane region" description="Helical" evidence="6">
    <location>
        <begin position="215"/>
        <end position="235"/>
    </location>
</feature>
<dbReference type="GO" id="GO:0016020">
    <property type="term" value="C:membrane"/>
    <property type="evidence" value="ECO:0007669"/>
    <property type="project" value="UniProtKB-SubCell"/>
</dbReference>
<sequence length="688" mass="75092">MDIDSPPSPEYPTGTDASPHKHIHLPGFSSSFPLPFRVLFLIGLAQLLWAVNLHVLHLLGLDTSWILDLREEPDLVDPDSPTITSLAEEGDIELSHQPVSASSNPSSASHQHSHSHSAARFRPGEISLDDEHDDQPDTPIRPRTRHSPNANGYLPSSSASSSALPSGRILRPPSSKLHRGVYQLFLLYTAWCGGGWILFRWLSGGVAEEMEKWRIIPGLLAIGVAVGVAVPWKGVGERERAGLRKAMHRILFPPLNSPIFFSDVILADILTSFAKVLGDMWISTVQIWVGDISKGRVGVGGFGRYITLAMVSFPYMLRFRQCLLEYYQSSWTSRRPLANALKYFSAFPVIFLSAAQKTVLSEIALQKGITVEELRQTHDRWFGEHRLFRLWLLAVCVNSMFSFYWDVEMDWGLALCEVDTWLGPKGGRAEKMAGLLNSPVLGHFRRTSSSSLSTRRGLTGLGLGGGNSNSDIGFFERIKRLFTRPHTINHQRSPCPTPGPTFSNTLNGKGLSGSSSSSAGHHSPESSTRASSSTPSPIGLGLRVDTGSTSSSGSASSLGLSTRQKSIFTFGLRQTLLLPDPLVYHLFTAIDLILRFTWSLKLSSHLHTISEIESGVFMMEALELLRRWMWVFIRVEWEAVKMGEIARFGGSAAGGVGGGGGGLGVGLGAGGGAGASSTTLWEEKPEDR</sequence>
<accession>A0A1B9GNK5</accession>
<evidence type="ECO:0000256" key="1">
    <source>
        <dbReference type="ARBA" id="ARBA00004141"/>
    </source>
</evidence>
<evidence type="ECO:0000256" key="5">
    <source>
        <dbReference type="SAM" id="MobiDB-lite"/>
    </source>
</evidence>
<feature type="transmembrane region" description="Helical" evidence="6">
    <location>
        <begin position="181"/>
        <end position="203"/>
    </location>
</feature>
<evidence type="ECO:0000256" key="3">
    <source>
        <dbReference type="ARBA" id="ARBA00022989"/>
    </source>
</evidence>
<comment type="subcellular location">
    <subcellularLocation>
        <location evidence="1">Membrane</location>
        <topology evidence="1">Multi-pass membrane protein</topology>
    </subcellularLocation>
</comment>
<name>A0A1B9GNK5_9TREE</name>
<feature type="compositionally biased region" description="Low complexity" evidence="5">
    <location>
        <begin position="154"/>
        <end position="166"/>
    </location>
</feature>
<evidence type="ECO:0000313" key="9">
    <source>
        <dbReference type="Proteomes" id="UP000092666"/>
    </source>
</evidence>
<evidence type="ECO:0000313" key="8">
    <source>
        <dbReference type="EMBL" id="OCF32573.1"/>
    </source>
</evidence>
<feature type="compositionally biased region" description="Low complexity" evidence="5">
    <location>
        <begin position="503"/>
        <end position="537"/>
    </location>
</feature>
<reference evidence="9" key="2">
    <citation type="submission" date="2013-12" db="EMBL/GenBank/DDBJ databases">
        <title>Evolution of pathogenesis and genome organization in the Tremellales.</title>
        <authorList>
            <person name="Cuomo C."/>
            <person name="Litvintseva A."/>
            <person name="Heitman J."/>
            <person name="Chen Y."/>
            <person name="Sun S."/>
            <person name="Springer D."/>
            <person name="Dromer F."/>
            <person name="Young S."/>
            <person name="Zeng Q."/>
            <person name="Chapman S."/>
            <person name="Gujja S."/>
            <person name="Saif S."/>
            <person name="Birren B."/>
        </authorList>
    </citation>
    <scope>NUCLEOTIDE SEQUENCE [LARGE SCALE GENOMIC DNA]</scope>
    <source>
        <strain evidence="9">BCC8398</strain>
    </source>
</reference>
<dbReference type="PANTHER" id="PTHR10783">
    <property type="entry name" value="XENOTROPIC AND POLYTROPIC RETROVIRUS RECEPTOR 1-RELATED"/>
    <property type="match status" value="1"/>
</dbReference>
<evidence type="ECO:0000256" key="4">
    <source>
        <dbReference type="ARBA" id="ARBA00023136"/>
    </source>
</evidence>
<dbReference type="EMBL" id="KI669507">
    <property type="protein sequence ID" value="OCF32573.1"/>
    <property type="molecule type" value="Genomic_DNA"/>
</dbReference>
<gene>
    <name evidence="8" type="ORF">I316_05753</name>
</gene>
<evidence type="ECO:0000256" key="6">
    <source>
        <dbReference type="SAM" id="Phobius"/>
    </source>
</evidence>
<keyword evidence="3 6" id="KW-1133">Transmembrane helix</keyword>
<dbReference type="Pfam" id="PF03124">
    <property type="entry name" value="EXS"/>
    <property type="match status" value="2"/>
</dbReference>
<keyword evidence="2 6" id="KW-0812">Transmembrane</keyword>
<dbReference type="STRING" id="1296120.A0A1B9GNK5"/>
<reference evidence="8 9" key="1">
    <citation type="submission" date="2013-07" db="EMBL/GenBank/DDBJ databases">
        <title>The Genome Sequence of Cryptococcus heveanensis BCC8398.</title>
        <authorList>
            <consortium name="The Broad Institute Genome Sequencing Platform"/>
            <person name="Cuomo C."/>
            <person name="Litvintseva A."/>
            <person name="Chen Y."/>
            <person name="Heitman J."/>
            <person name="Sun S."/>
            <person name="Springer D."/>
            <person name="Dromer F."/>
            <person name="Young S.K."/>
            <person name="Zeng Q."/>
            <person name="Gargeya S."/>
            <person name="Fitzgerald M."/>
            <person name="Abouelleil A."/>
            <person name="Alvarado L."/>
            <person name="Berlin A.M."/>
            <person name="Chapman S.B."/>
            <person name="Dewar J."/>
            <person name="Goldberg J."/>
            <person name="Griggs A."/>
            <person name="Gujja S."/>
            <person name="Hansen M."/>
            <person name="Howarth C."/>
            <person name="Imamovic A."/>
            <person name="Larimer J."/>
            <person name="McCowan C."/>
            <person name="Murphy C."/>
            <person name="Pearson M."/>
            <person name="Priest M."/>
            <person name="Roberts A."/>
            <person name="Saif S."/>
            <person name="Shea T."/>
            <person name="Sykes S."/>
            <person name="Wortman J."/>
            <person name="Nusbaum C."/>
            <person name="Birren B."/>
        </authorList>
    </citation>
    <scope>NUCLEOTIDE SEQUENCE [LARGE SCALE GENOMIC DNA]</scope>
    <source>
        <strain evidence="8 9">BCC8398</strain>
    </source>
</reference>
<feature type="domain" description="EXS" evidence="7">
    <location>
        <begin position="298"/>
        <end position="666"/>
    </location>
</feature>
<proteinExistence type="predicted"/>
<dbReference type="OrthoDB" id="2159384at2759"/>
<dbReference type="GO" id="GO:0005737">
    <property type="term" value="C:cytoplasm"/>
    <property type="evidence" value="ECO:0007669"/>
    <property type="project" value="TreeGrafter"/>
</dbReference>
<keyword evidence="9" id="KW-1185">Reference proteome</keyword>
<feature type="region of interest" description="Disordered" evidence="5">
    <location>
        <begin position="94"/>
        <end position="167"/>
    </location>
</feature>
<feature type="compositionally biased region" description="Low complexity" evidence="5">
    <location>
        <begin position="95"/>
        <end position="110"/>
    </location>
</feature>
<dbReference type="PROSITE" id="PS51380">
    <property type="entry name" value="EXS"/>
    <property type="match status" value="1"/>
</dbReference>
<feature type="transmembrane region" description="Helical" evidence="6">
    <location>
        <begin position="387"/>
        <end position="405"/>
    </location>
</feature>
<dbReference type="InterPro" id="IPR004342">
    <property type="entry name" value="EXS_C"/>
</dbReference>
<dbReference type="Proteomes" id="UP000092666">
    <property type="component" value="Unassembled WGS sequence"/>
</dbReference>